<dbReference type="InterPro" id="IPR056078">
    <property type="entry name" value="DUF7661"/>
</dbReference>
<dbReference type="Proteomes" id="UP000243680">
    <property type="component" value="Chromosome 2"/>
</dbReference>
<organism evidence="2 3">
    <name type="scientific">Burkholderia ubonensis</name>
    <dbReference type="NCBI Taxonomy" id="101571"/>
    <lineage>
        <taxon>Bacteria</taxon>
        <taxon>Pseudomonadati</taxon>
        <taxon>Pseudomonadota</taxon>
        <taxon>Betaproteobacteria</taxon>
        <taxon>Burkholderiales</taxon>
        <taxon>Burkholderiaceae</taxon>
        <taxon>Burkholderia</taxon>
        <taxon>Burkholderia cepacia complex</taxon>
    </lineage>
</organism>
<proteinExistence type="predicted"/>
<evidence type="ECO:0000313" key="2">
    <source>
        <dbReference type="EMBL" id="AOJ78327.1"/>
    </source>
</evidence>
<feature type="domain" description="DUF7661" evidence="1">
    <location>
        <begin position="4"/>
        <end position="72"/>
    </location>
</feature>
<dbReference type="Pfam" id="PF24697">
    <property type="entry name" value="DUF7661"/>
    <property type="match status" value="1"/>
</dbReference>
<evidence type="ECO:0000313" key="3">
    <source>
        <dbReference type="Proteomes" id="UP000243680"/>
    </source>
</evidence>
<evidence type="ECO:0000259" key="1">
    <source>
        <dbReference type="Pfam" id="PF24697"/>
    </source>
</evidence>
<dbReference type="RefSeq" id="WP_046426382.1">
    <property type="nucleotide sequence ID" value="NZ_CP013422.1"/>
</dbReference>
<dbReference type="EMBL" id="CP013422">
    <property type="protein sequence ID" value="AOJ78327.1"/>
    <property type="molecule type" value="Genomic_DNA"/>
</dbReference>
<gene>
    <name evidence="2" type="ORF">WJ35_25355</name>
</gene>
<accession>A0A1B4LMB6</accession>
<name>A0A1B4LMB6_9BURK</name>
<protein>
    <recommendedName>
        <fullName evidence="1">DUF7661 domain-containing protein</fullName>
    </recommendedName>
</protein>
<reference evidence="2 3" key="1">
    <citation type="submission" date="2015-12" db="EMBL/GenBank/DDBJ databases">
        <title>Diversity of Burkholderia near neighbor genomes.</title>
        <authorList>
            <person name="Sahl J."/>
            <person name="Wagner D."/>
            <person name="Keim P."/>
        </authorList>
    </citation>
    <scope>NUCLEOTIDE SEQUENCE [LARGE SCALE GENOMIC DNA]</scope>
    <source>
        <strain evidence="2 3">MSMB0783</strain>
    </source>
</reference>
<dbReference type="AlphaFoldDB" id="A0A1B4LMB6"/>
<sequence>MEHEYRFNAFGRLLAVVRTGDGWRVFDLGADGKRRSAGLQIPATLAADELAQYLGDLLHEHASPKYPDVVPVAPPAGG</sequence>